<feature type="compositionally biased region" description="Basic residues" evidence="2">
    <location>
        <begin position="34"/>
        <end position="50"/>
    </location>
</feature>
<evidence type="ECO:0000313" key="3">
    <source>
        <dbReference type="EMBL" id="KAH7640866.1"/>
    </source>
</evidence>
<sequence>MGCGVSSDHSNITNSTSSTSSMINNHSNNNINGIHHHHHQPNYHHRHNNFRKQPTQQSSLSSPVSSSATAVRSNLISNANRTSSGGVGVGVGGSIDGDGNNGDRFILNSSDDSTTNGSGDCIANGVPIVDKRNVLQLFNNLESTIQTMEETKCFEKYRIASDDGEQVKELIQNLNEKNDEMNNNNNNLLNTNETKLTNEHTFGDMIVDNLSSHNLSPKETFLIESFNKQKINELKIELLEKDLDNYESELKELQILCDQLHELYQQRDNVLNQIFEGNYGSEKEIQLEKELDSLIEERHYIEIAKIRWINSDNLIIDALKCLDIGVEKIRQFHQVPENDYVFRYTCMKEARNSLVLAHYNLISLHNNLKNVQLPHCKIEDIDHLEKELIKLFNDLTADRLESMINSLELLRTKMVTQHKWVKEVLNKTIKSDLLNIRDKCRNKAHELRFERAMLIKQKQEQWNHEENGGSSMIADTIIKNESPFDLRGKPSLIKIFILDSGVDSELDESVIVDDQYNRILTSAKDSILSTDFSNSTPLLPGEELGPMPSNKEIFGKITQIHQKHLREMQEFEQNQLMNKARMSQGLKEKLDVRRCRRNRIEMHKRQLEALQE</sequence>
<reference evidence="3" key="2">
    <citation type="submission" date="2020-06" db="EMBL/GenBank/DDBJ databases">
        <authorList>
            <person name="Ji K."/>
            <person name="Li J."/>
        </authorList>
    </citation>
    <scope>NUCLEOTIDE SEQUENCE</scope>
    <source>
        <strain evidence="3">JKM2019</strain>
        <tissue evidence="3">Whole body</tissue>
    </source>
</reference>
<reference evidence="4" key="4">
    <citation type="journal article" date="2022" name="Res Sq">
        <title>Comparative Genomics Reveals Insights into the Divergent Evolution of Astigmatic Mites and Household Pest Adaptations.</title>
        <authorList>
            <person name="Xiong Q."/>
            <person name="Wan A.T.-Y."/>
            <person name="Liu X.-Y."/>
            <person name="Fung C.S.-H."/>
            <person name="Xiao X."/>
            <person name="Malainual N."/>
            <person name="Hou J."/>
            <person name="Wang L."/>
            <person name="Wang M."/>
            <person name="Yang K."/>
            <person name="Cui Y."/>
            <person name="Leung E."/>
            <person name="Nong W."/>
            <person name="Shin S.-K."/>
            <person name="Au S."/>
            <person name="Jeong K.Y."/>
            <person name="Chew F.T."/>
            <person name="Hui J."/>
            <person name="Leung T.F."/>
            <person name="Tungtrongchitr A."/>
            <person name="Zhong N."/>
            <person name="Liu Z."/>
            <person name="Tsui S."/>
        </authorList>
    </citation>
    <scope>NUCLEOTIDE SEQUENCE</scope>
    <source>
        <strain evidence="4">Derf</strain>
        <tissue evidence="4">Whole organism</tissue>
    </source>
</reference>
<dbReference type="PANTHER" id="PTHR21974:SF2">
    <property type="entry name" value="RE15880P"/>
    <property type="match status" value="1"/>
</dbReference>
<evidence type="ECO:0000313" key="4">
    <source>
        <dbReference type="EMBL" id="KAH9526464.1"/>
    </source>
</evidence>
<dbReference type="Proteomes" id="UP000828236">
    <property type="component" value="Unassembled WGS sequence"/>
</dbReference>
<accession>A0A922L8F0</accession>
<feature type="compositionally biased region" description="Low complexity" evidence="2">
    <location>
        <begin position="54"/>
        <end position="67"/>
    </location>
</feature>
<feature type="compositionally biased region" description="Low complexity" evidence="2">
    <location>
        <begin position="1"/>
        <end position="33"/>
    </location>
</feature>
<dbReference type="GO" id="GO:0005929">
    <property type="term" value="C:cilium"/>
    <property type="evidence" value="ECO:0007669"/>
    <property type="project" value="TreeGrafter"/>
</dbReference>
<dbReference type="PANTHER" id="PTHR21974">
    <property type="entry name" value="RE15880P"/>
    <property type="match status" value="1"/>
</dbReference>
<evidence type="ECO:0000313" key="5">
    <source>
        <dbReference type="Proteomes" id="UP000790347"/>
    </source>
</evidence>
<dbReference type="EMBL" id="ASGP02000001">
    <property type="protein sequence ID" value="KAH9526464.1"/>
    <property type="molecule type" value="Genomic_DNA"/>
</dbReference>
<organism evidence="4 5">
    <name type="scientific">Dermatophagoides farinae</name>
    <name type="common">American house dust mite</name>
    <dbReference type="NCBI Taxonomy" id="6954"/>
    <lineage>
        <taxon>Eukaryota</taxon>
        <taxon>Metazoa</taxon>
        <taxon>Ecdysozoa</taxon>
        <taxon>Arthropoda</taxon>
        <taxon>Chelicerata</taxon>
        <taxon>Arachnida</taxon>
        <taxon>Acari</taxon>
        <taxon>Acariformes</taxon>
        <taxon>Sarcoptiformes</taxon>
        <taxon>Astigmata</taxon>
        <taxon>Psoroptidia</taxon>
        <taxon>Analgoidea</taxon>
        <taxon>Pyroglyphidae</taxon>
        <taxon>Dermatophagoidinae</taxon>
        <taxon>Dermatophagoides</taxon>
    </lineage>
</organism>
<dbReference type="EMBL" id="SDOV01000005">
    <property type="protein sequence ID" value="KAH7640866.1"/>
    <property type="molecule type" value="Genomic_DNA"/>
</dbReference>
<gene>
    <name evidence="4" type="ORF">DERF_000548</name>
    <name evidence="3" type="ORF">HUG17_8335</name>
</gene>
<reference evidence="4" key="1">
    <citation type="submission" date="2013-05" db="EMBL/GenBank/DDBJ databases">
        <authorList>
            <person name="Yim A.K.Y."/>
            <person name="Chan T.F."/>
            <person name="Ji K.M."/>
            <person name="Liu X.Y."/>
            <person name="Zhou J.W."/>
            <person name="Li R.Q."/>
            <person name="Yang K.Y."/>
            <person name="Li J."/>
            <person name="Li M."/>
            <person name="Law P.T.W."/>
            <person name="Wu Y.L."/>
            <person name="Cai Z.L."/>
            <person name="Qin H."/>
            <person name="Bao Y."/>
            <person name="Leung R.K.K."/>
            <person name="Ng P.K.S."/>
            <person name="Zou J."/>
            <person name="Zhong X.J."/>
            <person name="Ran P.X."/>
            <person name="Zhong N.S."/>
            <person name="Liu Z.G."/>
            <person name="Tsui S.K.W."/>
        </authorList>
    </citation>
    <scope>NUCLEOTIDE SEQUENCE</scope>
    <source>
        <strain evidence="4">Derf</strain>
        <tissue evidence="4">Whole organism</tissue>
    </source>
</reference>
<feature type="compositionally biased region" description="Gly residues" evidence="2">
    <location>
        <begin position="85"/>
        <end position="95"/>
    </location>
</feature>
<proteinExistence type="predicted"/>
<dbReference type="Proteomes" id="UP000790347">
    <property type="component" value="Unassembled WGS sequence"/>
</dbReference>
<keyword evidence="5" id="KW-1185">Reference proteome</keyword>
<protein>
    <submittedName>
        <fullName evidence="4">Uncharacterized protein</fullName>
    </submittedName>
</protein>
<feature type="coiled-coil region" evidence="1">
    <location>
        <begin position="229"/>
        <end position="263"/>
    </location>
</feature>
<evidence type="ECO:0000256" key="1">
    <source>
        <dbReference type="SAM" id="Coils"/>
    </source>
</evidence>
<reference evidence="3" key="3">
    <citation type="journal article" date="2021" name="World Allergy Organ. J.">
        <title>Chromosome-level assembly of Dermatophagoides farinae genome and transcriptome reveals two novel allergens Der f 37 and Der f 39.</title>
        <authorList>
            <person name="Chen J."/>
            <person name="Cai Z."/>
            <person name="Fan D."/>
            <person name="Hu J."/>
            <person name="Hou Y."/>
            <person name="He Y."/>
            <person name="Zhang Z."/>
            <person name="Zhao Z."/>
            <person name="Gao P."/>
            <person name="Hu W."/>
            <person name="Sun J."/>
            <person name="Li J."/>
            <person name="Ji K."/>
        </authorList>
    </citation>
    <scope>NUCLEOTIDE SEQUENCE</scope>
    <source>
        <strain evidence="3">JKM2019</strain>
    </source>
</reference>
<feature type="coiled-coil region" evidence="1">
    <location>
        <begin position="164"/>
        <end position="194"/>
    </location>
</feature>
<comment type="caution">
    <text evidence="4">The sequence shown here is derived from an EMBL/GenBank/DDBJ whole genome shotgun (WGS) entry which is preliminary data.</text>
</comment>
<name>A0A922L8F0_DERFA</name>
<feature type="region of interest" description="Disordered" evidence="2">
    <location>
        <begin position="1"/>
        <end position="67"/>
    </location>
</feature>
<dbReference type="AlphaFoldDB" id="A0A922L8F0"/>
<feature type="region of interest" description="Disordered" evidence="2">
    <location>
        <begin position="76"/>
        <end position="95"/>
    </location>
</feature>
<keyword evidence="1" id="KW-0175">Coiled coil</keyword>
<evidence type="ECO:0000256" key="2">
    <source>
        <dbReference type="SAM" id="MobiDB-lite"/>
    </source>
</evidence>